<evidence type="ECO:0000313" key="2">
    <source>
        <dbReference type="Proteomes" id="UP000005951"/>
    </source>
</evidence>
<evidence type="ECO:0000313" key="1">
    <source>
        <dbReference type="EMBL" id="EKT79046.1"/>
    </source>
</evidence>
<protein>
    <submittedName>
        <fullName evidence="1">Uncharacterized protein</fullName>
    </submittedName>
</protein>
<accession>K8XDY9</accession>
<proteinExistence type="predicted"/>
<gene>
    <name evidence="1" type="ORF">WSS_A29189</name>
</gene>
<dbReference type="Proteomes" id="UP000005951">
    <property type="component" value="Unassembled WGS sequence"/>
</dbReference>
<name>K8XDY9_RHOOP</name>
<dbReference type="AlphaFoldDB" id="K8XDY9"/>
<comment type="caution">
    <text evidence="1">The sequence shown here is derived from an EMBL/GenBank/DDBJ whole genome shotgun (WGS) entry which is preliminary data.</text>
</comment>
<dbReference type="EMBL" id="AJYC02000090">
    <property type="protein sequence ID" value="EKT79046.1"/>
    <property type="molecule type" value="Genomic_DNA"/>
</dbReference>
<sequence>MDDITIARASRFISKIVVEELGSRLENPFQDFTLEDMGTSEEWDEILALGLGPTLTEMIAETCVSGLDEKYPALAEIRGQMTSVSTLPAEYLSLDFELEPEYRTVASEMFDAALQGTDTETVKAKIAVLDGDGQANVILTAIALFTVLAKVFHQLTTGKMADDEPTLSLGSDG</sequence>
<organism evidence="1 2">
    <name type="scientific">Rhodococcus opacus M213</name>
    <dbReference type="NCBI Taxonomy" id="1129896"/>
    <lineage>
        <taxon>Bacteria</taxon>
        <taxon>Bacillati</taxon>
        <taxon>Actinomycetota</taxon>
        <taxon>Actinomycetes</taxon>
        <taxon>Mycobacteriales</taxon>
        <taxon>Nocardiaceae</taxon>
        <taxon>Rhodococcus</taxon>
    </lineage>
</organism>
<reference evidence="1 2" key="1">
    <citation type="journal article" date="2013" name="Genome Announc.">
        <title>Draft Genome Sequence of Rhodococcus opacus Strain M213 Shows a Diverse Catabolic Potential.</title>
        <authorList>
            <person name="Pathak A."/>
            <person name="Green S.J."/>
            <person name="Ogram A."/>
            <person name="Chauhan A."/>
        </authorList>
    </citation>
    <scope>NUCLEOTIDE SEQUENCE [LARGE SCALE GENOMIC DNA]</scope>
    <source>
        <strain evidence="1 2">M213</strain>
    </source>
</reference>